<dbReference type="Proteomes" id="UP000818029">
    <property type="component" value="Chromosome D13"/>
</dbReference>
<evidence type="ECO:0000259" key="5">
    <source>
        <dbReference type="PROSITE" id="PS51485"/>
    </source>
</evidence>
<dbReference type="PANTHER" id="PTHR33021:SF496">
    <property type="entry name" value="OS08G0482700 PROTEIN"/>
    <property type="match status" value="1"/>
</dbReference>
<dbReference type="PROSITE" id="PS00196">
    <property type="entry name" value="COPPER_BLUE"/>
    <property type="match status" value="1"/>
</dbReference>
<reference evidence="7" key="2">
    <citation type="submission" date="2025-08" db="UniProtKB">
        <authorList>
            <consortium name="RefSeq"/>
        </authorList>
    </citation>
    <scope>IDENTIFICATION</scope>
</reference>
<organism evidence="6 7">
    <name type="scientific">Gossypium hirsutum</name>
    <name type="common">Upland cotton</name>
    <name type="synonym">Gossypium mexicanum</name>
    <dbReference type="NCBI Taxonomy" id="3635"/>
    <lineage>
        <taxon>Eukaryota</taxon>
        <taxon>Viridiplantae</taxon>
        <taxon>Streptophyta</taxon>
        <taxon>Embryophyta</taxon>
        <taxon>Tracheophyta</taxon>
        <taxon>Spermatophyta</taxon>
        <taxon>Magnoliopsida</taxon>
        <taxon>eudicotyledons</taxon>
        <taxon>Gunneridae</taxon>
        <taxon>Pentapetalae</taxon>
        <taxon>rosids</taxon>
        <taxon>malvids</taxon>
        <taxon>Malvales</taxon>
        <taxon>Malvaceae</taxon>
        <taxon>Malvoideae</taxon>
        <taxon>Gossypium</taxon>
    </lineage>
</organism>
<evidence type="ECO:0000313" key="7">
    <source>
        <dbReference type="RefSeq" id="XP_016733208.2"/>
    </source>
</evidence>
<dbReference type="STRING" id="3635.A0A1U8N5T0"/>
<feature type="chain" id="PRO_5045473562" evidence="4">
    <location>
        <begin position="25"/>
        <end position="248"/>
    </location>
</feature>
<dbReference type="GO" id="GO:0009055">
    <property type="term" value="F:electron transfer activity"/>
    <property type="evidence" value="ECO:0007669"/>
    <property type="project" value="InterPro"/>
</dbReference>
<feature type="domain" description="Phytocyanin" evidence="5">
    <location>
        <begin position="25"/>
        <end position="127"/>
    </location>
</feature>
<feature type="compositionally biased region" description="Low complexity" evidence="3">
    <location>
        <begin position="205"/>
        <end position="218"/>
    </location>
</feature>
<accession>A0A1U8N5T0</accession>
<keyword evidence="2" id="KW-0186">Copper</keyword>
<dbReference type="KEGG" id="ghi:107943909"/>
<dbReference type="RefSeq" id="XP_016733208.2">
    <property type="nucleotide sequence ID" value="XM_016877719.2"/>
</dbReference>
<evidence type="ECO:0000256" key="3">
    <source>
        <dbReference type="SAM" id="MobiDB-lite"/>
    </source>
</evidence>
<dbReference type="PANTHER" id="PTHR33021">
    <property type="entry name" value="BLUE COPPER PROTEIN"/>
    <property type="match status" value="1"/>
</dbReference>
<keyword evidence="6" id="KW-1185">Reference proteome</keyword>
<protein>
    <submittedName>
        <fullName evidence="7">Blue copper protein</fullName>
    </submittedName>
</protein>
<sequence length="248" mass="25455">MGGKISMAAFFVVLAANVLQSTDGATYKVGDSTGWRVPTNIDFYQDWADDRVFVVGDVLVFNFTTGKHDVAVVTEAAYEACNTTDTITIMCNGPARITLNRTGDFYFICAVPGHCSAGQKVRVEVKNGNRHAAAPAPGPMPNSRPPSTATPSPTPRGTSSPRPSATPRGTSSPPPPRATPPGTSSPPPPSATPPGTSSPPPPSAATPGTPSSSSRGTSSPPPEANSASLLVATLSPILYLSIALVLLC</sequence>
<dbReference type="GO" id="GO:0046872">
    <property type="term" value="F:metal ion binding"/>
    <property type="evidence" value="ECO:0007669"/>
    <property type="project" value="UniProtKB-KW"/>
</dbReference>
<dbReference type="InterPro" id="IPR003245">
    <property type="entry name" value="Phytocyanin_dom"/>
</dbReference>
<dbReference type="CDD" id="cd13920">
    <property type="entry name" value="Stellacyanin"/>
    <property type="match status" value="1"/>
</dbReference>
<proteinExistence type="predicted"/>
<dbReference type="Gene3D" id="2.60.40.420">
    <property type="entry name" value="Cupredoxins - blue copper proteins"/>
    <property type="match status" value="1"/>
</dbReference>
<gene>
    <name evidence="7" type="primary">LOC107943909</name>
</gene>
<dbReference type="InterPro" id="IPR039391">
    <property type="entry name" value="Phytocyanin-like"/>
</dbReference>
<dbReference type="GeneID" id="107943909"/>
<feature type="compositionally biased region" description="Pro residues" evidence="3">
    <location>
        <begin position="172"/>
        <end position="204"/>
    </location>
</feature>
<dbReference type="Pfam" id="PF02298">
    <property type="entry name" value="Cu_bind_like"/>
    <property type="match status" value="1"/>
</dbReference>
<reference evidence="6" key="1">
    <citation type="journal article" date="2020" name="Nat. Genet.">
        <title>Genomic diversifications of five Gossypium allopolyploid species and their impact on cotton improvement.</title>
        <authorList>
            <person name="Chen Z.J."/>
            <person name="Sreedasyam A."/>
            <person name="Ando A."/>
            <person name="Song Q."/>
            <person name="De Santiago L.M."/>
            <person name="Hulse-Kemp A.M."/>
            <person name="Ding M."/>
            <person name="Ye W."/>
            <person name="Kirkbride R.C."/>
            <person name="Jenkins J."/>
            <person name="Plott C."/>
            <person name="Lovell J."/>
            <person name="Lin Y.M."/>
            <person name="Vaughn R."/>
            <person name="Liu B."/>
            <person name="Simpson S."/>
            <person name="Scheffler B.E."/>
            <person name="Wen L."/>
            <person name="Saski C.A."/>
            <person name="Grover C.E."/>
            <person name="Hu G."/>
            <person name="Conover J.L."/>
            <person name="Carlson J.W."/>
            <person name="Shu S."/>
            <person name="Boston L.B."/>
            <person name="Williams M."/>
            <person name="Peterson D.G."/>
            <person name="McGee K."/>
            <person name="Jones D.C."/>
            <person name="Wendel J.F."/>
            <person name="Stelly D.M."/>
            <person name="Grimwood J."/>
            <person name="Schmutz J."/>
        </authorList>
    </citation>
    <scope>NUCLEOTIDE SEQUENCE [LARGE SCALE GENOMIC DNA]</scope>
    <source>
        <strain evidence="6">cv. TM-1</strain>
    </source>
</reference>
<keyword evidence="4" id="KW-0732">Signal</keyword>
<keyword evidence="1" id="KW-0479">Metal-binding</keyword>
<dbReference type="PROSITE" id="PS51485">
    <property type="entry name" value="PHYTOCYANIN"/>
    <property type="match status" value="1"/>
</dbReference>
<dbReference type="InterPro" id="IPR008972">
    <property type="entry name" value="Cupredoxin"/>
</dbReference>
<name>A0A1U8N5T0_GOSHI</name>
<dbReference type="PaxDb" id="3635-A0A1U8N5T0"/>
<dbReference type="InterPro" id="IPR028871">
    <property type="entry name" value="BlueCu_1_BS"/>
</dbReference>
<feature type="compositionally biased region" description="Low complexity" evidence="3">
    <location>
        <begin position="145"/>
        <end position="171"/>
    </location>
</feature>
<feature type="signal peptide" evidence="4">
    <location>
        <begin position="1"/>
        <end position="24"/>
    </location>
</feature>
<dbReference type="SUPFAM" id="SSF49503">
    <property type="entry name" value="Cupredoxins"/>
    <property type="match status" value="1"/>
</dbReference>
<dbReference type="AlphaFoldDB" id="A0A1U8N5T0"/>
<evidence type="ECO:0000256" key="4">
    <source>
        <dbReference type="SAM" id="SignalP"/>
    </source>
</evidence>
<evidence type="ECO:0000256" key="2">
    <source>
        <dbReference type="ARBA" id="ARBA00023008"/>
    </source>
</evidence>
<evidence type="ECO:0000256" key="1">
    <source>
        <dbReference type="ARBA" id="ARBA00022723"/>
    </source>
</evidence>
<feature type="region of interest" description="Disordered" evidence="3">
    <location>
        <begin position="130"/>
        <end position="225"/>
    </location>
</feature>
<dbReference type="GO" id="GO:0005886">
    <property type="term" value="C:plasma membrane"/>
    <property type="evidence" value="ECO:0000318"/>
    <property type="project" value="GO_Central"/>
</dbReference>
<evidence type="ECO:0000313" key="6">
    <source>
        <dbReference type="Proteomes" id="UP000818029"/>
    </source>
</evidence>